<accession>A0A0E9LU10</accession>
<evidence type="ECO:0000256" key="9">
    <source>
        <dbReference type="ARBA" id="ARBA00022833"/>
    </source>
</evidence>
<evidence type="ECO:0000256" key="7">
    <source>
        <dbReference type="ARBA" id="ARBA00022723"/>
    </source>
</evidence>
<evidence type="ECO:0000256" key="6">
    <source>
        <dbReference type="ARBA" id="ARBA00022705"/>
    </source>
</evidence>
<dbReference type="Pfam" id="PF03120">
    <property type="entry name" value="OB_DNA_ligase"/>
    <property type="match status" value="1"/>
</dbReference>
<organism evidence="16 17">
    <name type="scientific">Geofilum rubicundum JCM 15548</name>
    <dbReference type="NCBI Taxonomy" id="1236989"/>
    <lineage>
        <taxon>Bacteria</taxon>
        <taxon>Pseudomonadati</taxon>
        <taxon>Bacteroidota</taxon>
        <taxon>Bacteroidia</taxon>
        <taxon>Marinilabiliales</taxon>
        <taxon>Marinilabiliaceae</taxon>
        <taxon>Geofilum</taxon>
    </lineage>
</organism>
<dbReference type="Proteomes" id="UP000032900">
    <property type="component" value="Unassembled WGS sequence"/>
</dbReference>
<dbReference type="PROSITE" id="PS01056">
    <property type="entry name" value="DNA_LIGASE_N2"/>
    <property type="match status" value="1"/>
</dbReference>
<comment type="function">
    <text evidence="2">DNA ligase that catalyzes the formation of phosphodiester linkages between 5'-phosphoryl and 3'-hydroxyl groups in double-stranded DNA using NAD as a coenzyme and as the energy source for the reaction. It is essential for DNA replication and repair of damaged DNA.</text>
</comment>
<evidence type="ECO:0000256" key="2">
    <source>
        <dbReference type="ARBA" id="ARBA00004067"/>
    </source>
</evidence>
<comment type="caution">
    <text evidence="16">The sequence shown here is derived from an EMBL/GenBank/DDBJ whole genome shotgun (WGS) entry which is preliminary data.</text>
</comment>
<gene>
    <name evidence="16" type="ORF">JCM15548_1868</name>
</gene>
<dbReference type="EC" id="6.5.1.2" evidence="3"/>
<evidence type="ECO:0000259" key="15">
    <source>
        <dbReference type="Pfam" id="PF03120"/>
    </source>
</evidence>
<keyword evidence="6" id="KW-0235">DNA replication</keyword>
<evidence type="ECO:0000256" key="14">
    <source>
        <dbReference type="ARBA" id="ARBA00060881"/>
    </source>
</evidence>
<evidence type="ECO:0000313" key="17">
    <source>
        <dbReference type="Proteomes" id="UP000032900"/>
    </source>
</evidence>
<dbReference type="InterPro" id="IPR012340">
    <property type="entry name" value="NA-bd_OB-fold"/>
</dbReference>
<dbReference type="GO" id="GO:0006281">
    <property type="term" value="P:DNA repair"/>
    <property type="evidence" value="ECO:0007669"/>
    <property type="project" value="UniProtKB-KW"/>
</dbReference>
<proteinExistence type="inferred from homology"/>
<sequence length="81" mass="8527">MISVDFQVGRTGAVTPVANLEPVPLAGTTVKRASLHNADIIDGLDLHLNDMVSVEKGGEIIPKITAVDLAQRPVNGKKLSL</sequence>
<dbReference type="GO" id="GO:0003911">
    <property type="term" value="F:DNA ligase (NAD+) activity"/>
    <property type="evidence" value="ECO:0007669"/>
    <property type="project" value="UniProtKB-EC"/>
</dbReference>
<dbReference type="STRING" id="1236989.JCM15548_1868"/>
<feature type="domain" description="NAD-dependent DNA ligase OB-fold" evidence="15">
    <location>
        <begin position="3"/>
        <end position="73"/>
    </location>
</feature>
<protein>
    <recommendedName>
        <fullName evidence="4">DNA ligase</fullName>
        <ecNumber evidence="3">6.5.1.2</ecNumber>
    </recommendedName>
</protein>
<dbReference type="EMBL" id="BAZW01000004">
    <property type="protein sequence ID" value="GAO28744.1"/>
    <property type="molecule type" value="Genomic_DNA"/>
</dbReference>
<dbReference type="FunFam" id="2.40.50.140:FF:000012">
    <property type="entry name" value="DNA ligase"/>
    <property type="match status" value="1"/>
</dbReference>
<evidence type="ECO:0000256" key="10">
    <source>
        <dbReference type="ARBA" id="ARBA00022842"/>
    </source>
</evidence>
<dbReference type="AlphaFoldDB" id="A0A0E9LU10"/>
<keyword evidence="7" id="KW-0479">Metal-binding</keyword>
<dbReference type="GO" id="GO:0006260">
    <property type="term" value="P:DNA replication"/>
    <property type="evidence" value="ECO:0007669"/>
    <property type="project" value="UniProtKB-KW"/>
</dbReference>
<dbReference type="GO" id="GO:0046872">
    <property type="term" value="F:metal ion binding"/>
    <property type="evidence" value="ECO:0007669"/>
    <property type="project" value="UniProtKB-KW"/>
</dbReference>
<comment type="cofactor">
    <cofactor evidence="1">
        <name>Mg(2+)</name>
        <dbReference type="ChEBI" id="CHEBI:18420"/>
    </cofactor>
</comment>
<evidence type="ECO:0000313" key="16">
    <source>
        <dbReference type="EMBL" id="GAO28744.1"/>
    </source>
</evidence>
<keyword evidence="8" id="KW-0227">DNA damage</keyword>
<evidence type="ECO:0000256" key="13">
    <source>
        <dbReference type="ARBA" id="ARBA00034005"/>
    </source>
</evidence>
<keyword evidence="12" id="KW-0234">DNA repair</keyword>
<keyword evidence="10" id="KW-0460">Magnesium</keyword>
<evidence type="ECO:0000256" key="5">
    <source>
        <dbReference type="ARBA" id="ARBA00022598"/>
    </source>
</evidence>
<evidence type="ECO:0000256" key="11">
    <source>
        <dbReference type="ARBA" id="ARBA00023027"/>
    </source>
</evidence>
<evidence type="ECO:0000256" key="4">
    <source>
        <dbReference type="ARBA" id="ARBA00013308"/>
    </source>
</evidence>
<evidence type="ECO:0000256" key="1">
    <source>
        <dbReference type="ARBA" id="ARBA00001946"/>
    </source>
</evidence>
<evidence type="ECO:0000256" key="3">
    <source>
        <dbReference type="ARBA" id="ARBA00012722"/>
    </source>
</evidence>
<name>A0A0E9LU10_9BACT</name>
<evidence type="ECO:0000256" key="8">
    <source>
        <dbReference type="ARBA" id="ARBA00022763"/>
    </source>
</evidence>
<comment type="catalytic activity">
    <reaction evidence="13">
        <text>NAD(+) + (deoxyribonucleotide)n-3'-hydroxyl + 5'-phospho-(deoxyribonucleotide)m = (deoxyribonucleotide)n+m + AMP + beta-nicotinamide D-nucleotide.</text>
        <dbReference type="EC" id="6.5.1.2"/>
    </reaction>
</comment>
<keyword evidence="17" id="KW-1185">Reference proteome</keyword>
<dbReference type="SUPFAM" id="SSF50249">
    <property type="entry name" value="Nucleic acid-binding proteins"/>
    <property type="match status" value="1"/>
</dbReference>
<dbReference type="InterPro" id="IPR004150">
    <property type="entry name" value="NAD_DNA_ligase_OB"/>
</dbReference>
<keyword evidence="11" id="KW-0520">NAD</keyword>
<dbReference type="InterPro" id="IPR033136">
    <property type="entry name" value="DNA_ligase_CS"/>
</dbReference>
<reference evidence="16 17" key="1">
    <citation type="journal article" date="2015" name="Microbes Environ.">
        <title>Distribution and evolution of nitrogen fixation genes in the phylum bacteroidetes.</title>
        <authorList>
            <person name="Inoue J."/>
            <person name="Oshima K."/>
            <person name="Suda W."/>
            <person name="Sakamoto M."/>
            <person name="Iino T."/>
            <person name="Noda S."/>
            <person name="Hongoh Y."/>
            <person name="Hattori M."/>
            <person name="Ohkuma M."/>
        </authorList>
    </citation>
    <scope>NUCLEOTIDE SEQUENCE [LARGE SCALE GENOMIC DNA]</scope>
    <source>
        <strain evidence="16">JCM 15548</strain>
    </source>
</reference>
<dbReference type="Gene3D" id="2.40.50.140">
    <property type="entry name" value="Nucleic acid-binding proteins"/>
    <property type="match status" value="1"/>
</dbReference>
<comment type="similarity">
    <text evidence="14">Belongs to the NAD-dependent DNA ligase family. LigA subfamily.</text>
</comment>
<keyword evidence="9" id="KW-0862">Zinc</keyword>
<evidence type="ECO:0000256" key="12">
    <source>
        <dbReference type="ARBA" id="ARBA00023204"/>
    </source>
</evidence>
<keyword evidence="5 16" id="KW-0436">Ligase</keyword>